<evidence type="ECO:0000313" key="3">
    <source>
        <dbReference type="Proteomes" id="UP001497453"/>
    </source>
</evidence>
<gene>
    <name evidence="2" type="ORF">GFSPODELE1_LOCUS9858</name>
</gene>
<dbReference type="EMBL" id="OZ037951">
    <property type="protein sequence ID" value="CAL1714633.1"/>
    <property type="molecule type" value="Genomic_DNA"/>
</dbReference>
<evidence type="ECO:0000256" key="1">
    <source>
        <dbReference type="SAM" id="MobiDB-lite"/>
    </source>
</evidence>
<feature type="region of interest" description="Disordered" evidence="1">
    <location>
        <begin position="1"/>
        <end position="105"/>
    </location>
</feature>
<name>A0ABP1E3L1_9APHY</name>
<dbReference type="Proteomes" id="UP001497453">
    <property type="component" value="Chromosome 8"/>
</dbReference>
<sequence>MWSAPAMEPQPSGTPETSGHDAGAERLPQDRQRSIQSSSTKVRGEQFFRSRAGSYRGPNAYDHQSNWAPNDAFDRDVQLVQPASSGTSFSSSSQPSAPHAPINDSPNLLISSCGYQSTRHFVQSSLVHSRKWKRGFAKEVHGGIPVLHGSEGSTTDPTGLLGAIYNTHTVFLPSLPFLQ</sequence>
<proteinExistence type="predicted"/>
<evidence type="ECO:0000313" key="2">
    <source>
        <dbReference type="EMBL" id="CAL1714633.1"/>
    </source>
</evidence>
<keyword evidence="3" id="KW-1185">Reference proteome</keyword>
<feature type="compositionally biased region" description="Low complexity" evidence="1">
    <location>
        <begin position="82"/>
        <end position="101"/>
    </location>
</feature>
<protein>
    <submittedName>
        <fullName evidence="2">Uncharacterized protein</fullName>
    </submittedName>
</protein>
<feature type="compositionally biased region" description="Basic and acidic residues" evidence="1">
    <location>
        <begin position="18"/>
        <end position="33"/>
    </location>
</feature>
<accession>A0ABP1E3L1</accession>
<organism evidence="2 3">
    <name type="scientific">Somion occarium</name>
    <dbReference type="NCBI Taxonomy" id="3059160"/>
    <lineage>
        <taxon>Eukaryota</taxon>
        <taxon>Fungi</taxon>
        <taxon>Dikarya</taxon>
        <taxon>Basidiomycota</taxon>
        <taxon>Agaricomycotina</taxon>
        <taxon>Agaricomycetes</taxon>
        <taxon>Polyporales</taxon>
        <taxon>Cerrenaceae</taxon>
        <taxon>Somion</taxon>
    </lineage>
</organism>
<reference evidence="3" key="1">
    <citation type="submission" date="2024-04" db="EMBL/GenBank/DDBJ databases">
        <authorList>
            <person name="Shaw F."/>
            <person name="Minotto A."/>
        </authorList>
    </citation>
    <scope>NUCLEOTIDE SEQUENCE [LARGE SCALE GENOMIC DNA]</scope>
</reference>